<evidence type="ECO:0000313" key="4">
    <source>
        <dbReference type="EMBL" id="TWB36840.1"/>
    </source>
</evidence>
<proteinExistence type="predicted"/>
<keyword evidence="5" id="KW-1185">Reference proteome</keyword>
<dbReference type="AlphaFoldDB" id="A0A560GTS3"/>
<dbReference type="InterPro" id="IPR002201">
    <property type="entry name" value="Glyco_trans_9"/>
</dbReference>
<keyword evidence="1" id="KW-0328">Glycosyltransferase</keyword>
<dbReference type="GO" id="GO:0009244">
    <property type="term" value="P:lipopolysaccharide core region biosynthetic process"/>
    <property type="evidence" value="ECO:0007669"/>
    <property type="project" value="TreeGrafter"/>
</dbReference>
<dbReference type="RefSeq" id="WP_246130724.1">
    <property type="nucleotide sequence ID" value="NZ_VITR01000016.1"/>
</dbReference>
<dbReference type="Pfam" id="PF01075">
    <property type="entry name" value="Glyco_transf_9"/>
    <property type="match status" value="1"/>
</dbReference>
<dbReference type="InterPro" id="IPR051199">
    <property type="entry name" value="LPS_LOS_Heptosyltrfase"/>
</dbReference>
<dbReference type="Proteomes" id="UP000315751">
    <property type="component" value="Unassembled WGS sequence"/>
</dbReference>
<dbReference type="GO" id="GO:0005829">
    <property type="term" value="C:cytosol"/>
    <property type="evidence" value="ECO:0007669"/>
    <property type="project" value="TreeGrafter"/>
</dbReference>
<feature type="region of interest" description="Disordered" evidence="3">
    <location>
        <begin position="319"/>
        <end position="340"/>
    </location>
</feature>
<evidence type="ECO:0000256" key="3">
    <source>
        <dbReference type="SAM" id="MobiDB-lite"/>
    </source>
</evidence>
<name>A0A560GTS3_9PROT</name>
<dbReference type="EMBL" id="VITR01000016">
    <property type="protein sequence ID" value="TWB36840.1"/>
    <property type="molecule type" value="Genomic_DNA"/>
</dbReference>
<sequence>MTVPTGPASGTEPASSTERILVIRLGALGDLVQCFDAFQAIRRRHPSAHITLLTGSAFVGFGRTMPWFDAVWADPRGRNPLAYLRLRSRLRAGGFDTIYDLQNKPRTARYFWLMGPGRRPLWSGAAKGAAFPLPQVAGLHNHDRYRVQLEAAGVPDTGPADLGWLAGEVGALAPEGPFVLLVPGCSPHLPHKRWPADRYAALGRRLADRGLTPVVVGTEADRDAAQAIVRDCPWAVDLVGRTSLAQLASLARRAEGAVGNDTGPIFLTAALGCPTLMIMSHHTDPARSAPWGPDATWIKVLDLADLGVDAVETALRLRPKPDIGPDIGPDGEPDRENGAV</sequence>
<accession>A0A560GTS3</accession>
<dbReference type="CDD" id="cd03789">
    <property type="entry name" value="GT9_LPS_heptosyltransferase"/>
    <property type="match status" value="1"/>
</dbReference>
<dbReference type="SUPFAM" id="SSF53756">
    <property type="entry name" value="UDP-Glycosyltransferase/glycogen phosphorylase"/>
    <property type="match status" value="1"/>
</dbReference>
<dbReference type="PANTHER" id="PTHR30160">
    <property type="entry name" value="TETRAACYLDISACCHARIDE 4'-KINASE-RELATED"/>
    <property type="match status" value="1"/>
</dbReference>
<reference evidence="4 5" key="1">
    <citation type="submission" date="2019-06" db="EMBL/GenBank/DDBJ databases">
        <title>Genomic Encyclopedia of Type Strains, Phase IV (KMG-V): Genome sequencing to study the core and pangenomes of soil and plant-associated prokaryotes.</title>
        <authorList>
            <person name="Whitman W."/>
        </authorList>
    </citation>
    <scope>NUCLEOTIDE SEQUENCE [LARGE SCALE GENOMIC DNA]</scope>
    <source>
        <strain evidence="4 5">BR 11622</strain>
    </source>
</reference>
<evidence type="ECO:0000256" key="2">
    <source>
        <dbReference type="ARBA" id="ARBA00022679"/>
    </source>
</evidence>
<dbReference type="PANTHER" id="PTHR30160:SF1">
    <property type="entry name" value="LIPOPOLYSACCHARIDE 1,2-N-ACETYLGLUCOSAMINETRANSFERASE-RELATED"/>
    <property type="match status" value="1"/>
</dbReference>
<comment type="caution">
    <text evidence="4">The sequence shown here is derived from an EMBL/GenBank/DDBJ whole genome shotgun (WGS) entry which is preliminary data.</text>
</comment>
<keyword evidence="2 4" id="KW-0808">Transferase</keyword>
<protein>
    <submittedName>
        <fullName evidence="4">ADP-heptose:LPS heptosyltransferase</fullName>
    </submittedName>
</protein>
<organism evidence="4 5">
    <name type="scientific">Nitrospirillum amazonense</name>
    <dbReference type="NCBI Taxonomy" id="28077"/>
    <lineage>
        <taxon>Bacteria</taxon>
        <taxon>Pseudomonadati</taxon>
        <taxon>Pseudomonadota</taxon>
        <taxon>Alphaproteobacteria</taxon>
        <taxon>Rhodospirillales</taxon>
        <taxon>Azospirillaceae</taxon>
        <taxon>Nitrospirillum</taxon>
    </lineage>
</organism>
<evidence type="ECO:0000256" key="1">
    <source>
        <dbReference type="ARBA" id="ARBA00022676"/>
    </source>
</evidence>
<gene>
    <name evidence="4" type="ORF">FBZ90_11662</name>
</gene>
<dbReference type="GO" id="GO:0008713">
    <property type="term" value="F:ADP-heptose-lipopolysaccharide heptosyltransferase activity"/>
    <property type="evidence" value="ECO:0007669"/>
    <property type="project" value="TreeGrafter"/>
</dbReference>
<dbReference type="Gene3D" id="3.40.50.2000">
    <property type="entry name" value="Glycogen Phosphorylase B"/>
    <property type="match status" value="2"/>
</dbReference>
<evidence type="ECO:0000313" key="5">
    <source>
        <dbReference type="Proteomes" id="UP000315751"/>
    </source>
</evidence>